<evidence type="ECO:0000256" key="2">
    <source>
        <dbReference type="ARBA" id="ARBA00006219"/>
    </source>
</evidence>
<dbReference type="Pfam" id="PF01636">
    <property type="entry name" value="APH"/>
    <property type="match status" value="1"/>
</dbReference>
<evidence type="ECO:0000259" key="11">
    <source>
        <dbReference type="Pfam" id="PF01636"/>
    </source>
</evidence>
<protein>
    <recommendedName>
        <fullName evidence="9">Hydroxylysine kinase</fullName>
        <ecNumber evidence="8">2.7.1.81</ecNumber>
    </recommendedName>
</protein>
<organism evidence="12 13">
    <name type="scientific">Candidula unifasciata</name>
    <dbReference type="NCBI Taxonomy" id="100452"/>
    <lineage>
        <taxon>Eukaryota</taxon>
        <taxon>Metazoa</taxon>
        <taxon>Spiralia</taxon>
        <taxon>Lophotrochozoa</taxon>
        <taxon>Mollusca</taxon>
        <taxon>Gastropoda</taxon>
        <taxon>Heterobranchia</taxon>
        <taxon>Euthyneura</taxon>
        <taxon>Panpulmonata</taxon>
        <taxon>Eupulmonata</taxon>
        <taxon>Stylommatophora</taxon>
        <taxon>Helicina</taxon>
        <taxon>Helicoidea</taxon>
        <taxon>Geomitridae</taxon>
        <taxon>Candidula</taxon>
    </lineage>
</organism>
<dbReference type="PANTHER" id="PTHR21064">
    <property type="entry name" value="AMINOGLYCOSIDE PHOSPHOTRANSFERASE DOMAIN-CONTAINING PROTEIN-RELATED"/>
    <property type="match status" value="1"/>
</dbReference>
<evidence type="ECO:0000313" key="12">
    <source>
        <dbReference type="EMBL" id="CAG5119683.1"/>
    </source>
</evidence>
<evidence type="ECO:0000256" key="7">
    <source>
        <dbReference type="ARBA" id="ARBA00037368"/>
    </source>
</evidence>
<comment type="catalytic activity">
    <reaction evidence="6">
        <text>(5R)-5-hydroxy-L-lysine + GTP = (5R)-5-phosphooxy-L-lysine + GDP + H(+)</text>
        <dbReference type="Rhea" id="RHEA:19049"/>
        <dbReference type="ChEBI" id="CHEBI:15378"/>
        <dbReference type="ChEBI" id="CHEBI:37565"/>
        <dbReference type="ChEBI" id="CHEBI:57882"/>
        <dbReference type="ChEBI" id="CHEBI:58189"/>
        <dbReference type="ChEBI" id="CHEBI:58357"/>
        <dbReference type="EC" id="2.7.1.81"/>
    </reaction>
</comment>
<comment type="similarity">
    <text evidence="2">Belongs to the aminoglycoside phosphotransferase family.</text>
</comment>
<dbReference type="GO" id="GO:0047992">
    <property type="term" value="F:hydroxylysine kinase activity"/>
    <property type="evidence" value="ECO:0007669"/>
    <property type="project" value="UniProtKB-EC"/>
</dbReference>
<dbReference type="Proteomes" id="UP000678393">
    <property type="component" value="Unassembled WGS sequence"/>
</dbReference>
<evidence type="ECO:0000256" key="3">
    <source>
        <dbReference type="ARBA" id="ARBA00022490"/>
    </source>
</evidence>
<dbReference type="AlphaFoldDB" id="A0A8S3YS21"/>
<keyword evidence="13" id="KW-1185">Reference proteome</keyword>
<evidence type="ECO:0000256" key="4">
    <source>
        <dbReference type="ARBA" id="ARBA00022679"/>
    </source>
</evidence>
<evidence type="ECO:0000313" key="13">
    <source>
        <dbReference type="Proteomes" id="UP000678393"/>
    </source>
</evidence>
<evidence type="ECO:0000256" key="1">
    <source>
        <dbReference type="ARBA" id="ARBA00004496"/>
    </source>
</evidence>
<keyword evidence="5" id="KW-0418">Kinase</keyword>
<evidence type="ECO:0000256" key="10">
    <source>
        <dbReference type="SAM" id="MobiDB-lite"/>
    </source>
</evidence>
<comment type="caution">
    <text evidence="12">The sequence shown here is derived from an EMBL/GenBank/DDBJ whole genome shotgun (WGS) entry which is preliminary data.</text>
</comment>
<proteinExistence type="inferred from homology"/>
<feature type="domain" description="Aminoglycoside phosphotransferase" evidence="11">
    <location>
        <begin position="63"/>
        <end position="297"/>
    </location>
</feature>
<dbReference type="InterPro" id="IPR011009">
    <property type="entry name" value="Kinase-like_dom_sf"/>
</dbReference>
<name>A0A8S3YS21_9EUPU</name>
<gene>
    <name evidence="12" type="ORF">CUNI_LOCUS5241</name>
</gene>
<sequence>MSLSISRSKEEVKTVNTTSAKEDGSELSAVPLCPYFENLELIKEMIKTNYGFTVAQLKRLNGYDDLNYHVLVDSDHNNPYIGDVSPVGYFLKICNSRDSQRPEFMDAQIAVMEHLLKKGILCQSPIKGVNGDDITECITACKEGINVRYLVSLRTYIPGTIIADVRLTPNLLYKVGHYVAKVTQALENFEHPFYETFQCPWSMDNIPKLKEALFAVKDDAMRQIAEEVIEAYNSEVEPSKKDFRTGQIHGDINEQNILVTEETASTPEICGLLDFQDVAKSFPIYDLAMSVAYMIMTKLCEVPVLDVPGHILAGYMSLLELTPAEKAAFKNLVAGRMVQSLVMGAYTYSLDPTNEYLLTTAQCGWEALKIFWETSELQLQQRWDDIVDTYN</sequence>
<dbReference type="SUPFAM" id="SSF56112">
    <property type="entry name" value="Protein kinase-like (PK-like)"/>
    <property type="match status" value="1"/>
</dbReference>
<feature type="region of interest" description="Disordered" evidence="10">
    <location>
        <begin position="1"/>
        <end position="20"/>
    </location>
</feature>
<evidence type="ECO:0000256" key="6">
    <source>
        <dbReference type="ARBA" id="ARBA00036820"/>
    </source>
</evidence>
<accession>A0A8S3YS21</accession>
<dbReference type="GO" id="GO:0005737">
    <property type="term" value="C:cytoplasm"/>
    <property type="evidence" value="ECO:0007669"/>
    <property type="project" value="UniProtKB-SubCell"/>
</dbReference>
<dbReference type="OrthoDB" id="9973935at2759"/>
<dbReference type="FunFam" id="3.90.1200.10:FF:000007">
    <property type="entry name" value="hydroxylysine kinase isoform X1"/>
    <property type="match status" value="1"/>
</dbReference>
<evidence type="ECO:0000256" key="9">
    <source>
        <dbReference type="ARBA" id="ARBA00040505"/>
    </source>
</evidence>
<dbReference type="Gene3D" id="3.90.1200.10">
    <property type="match status" value="1"/>
</dbReference>
<reference evidence="12" key="1">
    <citation type="submission" date="2021-04" db="EMBL/GenBank/DDBJ databases">
        <authorList>
            <consortium name="Molecular Ecology Group"/>
        </authorList>
    </citation>
    <scope>NUCLEOTIDE SEQUENCE</scope>
</reference>
<comment type="subcellular location">
    <subcellularLocation>
        <location evidence="1">Cytoplasm</location>
    </subcellularLocation>
</comment>
<evidence type="ECO:0000256" key="8">
    <source>
        <dbReference type="ARBA" id="ARBA00038873"/>
    </source>
</evidence>
<dbReference type="InterPro" id="IPR002575">
    <property type="entry name" value="Aminoglycoside_PTrfase"/>
</dbReference>
<keyword evidence="4" id="KW-0808">Transferase</keyword>
<keyword evidence="3" id="KW-0963">Cytoplasm</keyword>
<dbReference type="InterPro" id="IPR050249">
    <property type="entry name" value="Pseudomonas-type_ThrB"/>
</dbReference>
<evidence type="ECO:0000256" key="5">
    <source>
        <dbReference type="ARBA" id="ARBA00022777"/>
    </source>
</evidence>
<comment type="function">
    <text evidence="7">Catalyzes the GTP-dependent phosphorylation of 5-hydroxy-L-lysine.</text>
</comment>
<dbReference type="PANTHER" id="PTHR21064:SF1">
    <property type="entry name" value="HYDROXYLYSINE KINASE"/>
    <property type="match status" value="1"/>
</dbReference>
<dbReference type="EMBL" id="CAJHNH020000757">
    <property type="protein sequence ID" value="CAG5119683.1"/>
    <property type="molecule type" value="Genomic_DNA"/>
</dbReference>
<dbReference type="EC" id="2.7.1.81" evidence="8"/>